<feature type="region of interest" description="Disordered" evidence="1">
    <location>
        <begin position="1"/>
        <end position="231"/>
    </location>
</feature>
<evidence type="ECO:0000256" key="1">
    <source>
        <dbReference type="SAM" id="MobiDB-lite"/>
    </source>
</evidence>
<feature type="compositionally biased region" description="Low complexity" evidence="1">
    <location>
        <begin position="325"/>
        <end position="336"/>
    </location>
</feature>
<name>A0AAN6F8Y1_9PEZI</name>
<dbReference type="EMBL" id="JASUXU010000118">
    <property type="protein sequence ID" value="KAK0305059.1"/>
    <property type="molecule type" value="Genomic_DNA"/>
</dbReference>
<feature type="compositionally biased region" description="Polar residues" evidence="1">
    <location>
        <begin position="89"/>
        <end position="101"/>
    </location>
</feature>
<feature type="compositionally biased region" description="Polar residues" evidence="1">
    <location>
        <begin position="133"/>
        <end position="148"/>
    </location>
</feature>
<evidence type="ECO:0000313" key="4">
    <source>
        <dbReference type="Proteomes" id="UP001168146"/>
    </source>
</evidence>
<keyword evidence="2" id="KW-0812">Transmembrane</keyword>
<feature type="compositionally biased region" description="Polar residues" evidence="1">
    <location>
        <begin position="166"/>
        <end position="190"/>
    </location>
</feature>
<comment type="caution">
    <text evidence="3">The sequence shown here is derived from an EMBL/GenBank/DDBJ whole genome shotgun (WGS) entry which is preliminary data.</text>
</comment>
<keyword evidence="2" id="KW-1133">Transmembrane helix</keyword>
<reference evidence="3" key="1">
    <citation type="submission" date="2021-12" db="EMBL/GenBank/DDBJ databases">
        <title>Black yeast isolated from Biological Soil Crust.</title>
        <authorList>
            <person name="Kurbessoian T."/>
        </authorList>
    </citation>
    <scope>NUCLEOTIDE SEQUENCE</scope>
    <source>
        <strain evidence="3">CCFEE 5208</strain>
    </source>
</reference>
<accession>A0AAN6F8Y1</accession>
<feature type="region of interest" description="Disordered" evidence="1">
    <location>
        <begin position="264"/>
        <end position="283"/>
    </location>
</feature>
<dbReference type="AlphaFoldDB" id="A0AAN6F8Y1"/>
<evidence type="ECO:0000256" key="2">
    <source>
        <dbReference type="SAM" id="Phobius"/>
    </source>
</evidence>
<keyword evidence="2" id="KW-0472">Membrane</keyword>
<feature type="compositionally biased region" description="Low complexity" evidence="1">
    <location>
        <begin position="44"/>
        <end position="57"/>
    </location>
</feature>
<evidence type="ECO:0000313" key="3">
    <source>
        <dbReference type="EMBL" id="KAK0305059.1"/>
    </source>
</evidence>
<proteinExistence type="predicted"/>
<feature type="transmembrane region" description="Helical" evidence="2">
    <location>
        <begin position="385"/>
        <end position="407"/>
    </location>
</feature>
<organism evidence="3 4">
    <name type="scientific">Friedmanniomyces endolithicus</name>
    <dbReference type="NCBI Taxonomy" id="329885"/>
    <lineage>
        <taxon>Eukaryota</taxon>
        <taxon>Fungi</taxon>
        <taxon>Dikarya</taxon>
        <taxon>Ascomycota</taxon>
        <taxon>Pezizomycotina</taxon>
        <taxon>Dothideomycetes</taxon>
        <taxon>Dothideomycetidae</taxon>
        <taxon>Mycosphaerellales</taxon>
        <taxon>Teratosphaeriaceae</taxon>
        <taxon>Friedmanniomyces</taxon>
    </lineage>
</organism>
<feature type="region of interest" description="Disordered" evidence="1">
    <location>
        <begin position="303"/>
        <end position="375"/>
    </location>
</feature>
<dbReference type="Proteomes" id="UP001168146">
    <property type="component" value="Unassembled WGS sequence"/>
</dbReference>
<feature type="compositionally biased region" description="Polar residues" evidence="1">
    <location>
        <begin position="216"/>
        <end position="231"/>
    </location>
</feature>
<sequence>MQAHHPAHSGGQIPARRPGHAAQLDMASRSASFDQRTRSDDSWVEISSQPSSSSLSSINDEVITTGLRVQHDPRAKRRRALRPAAPSHLNITQRTSATGGMSSPEVYEESESESDRVMTSSGEGGLLLPGHTITHTDLSPAVQSTASEDSGPLIADDDDDKRTAINFPTNNDACFTPQPNAFSHPPSSGQARHGSAPVPGSYFPATRPPPRPTPRHSLSAQPDRQSHMPQNILSPSYNAAAHHDEALRASLSTLLSCAAAARGLPKPPPAKRTQINSTSAPTVVRPSRIEPISFRLIPESAIPVHSPPQEPTFHPTLRRHHLRRPSTSTTSASASSDRLNKDTKRKAAAVPVAIRSSSRERRALKKARRSSSSEDLSGMVITPTLLTWVVSAGVVVVLSALSFGAGYSLGKEAGRLEGGSLGSGGGGGLGGGDGGAFGGVDREVRGCAREAARSGLGLRRSLAVGSAVQV</sequence>
<gene>
    <name evidence="3" type="ORF">LTR82_016914</name>
</gene>
<evidence type="ECO:0008006" key="5">
    <source>
        <dbReference type="Google" id="ProtNLM"/>
    </source>
</evidence>
<protein>
    <recommendedName>
        <fullName evidence="5">REJ domain-containing protein</fullName>
    </recommendedName>
</protein>